<evidence type="ECO:0000313" key="4">
    <source>
        <dbReference type="Proteomes" id="UP001209713"/>
    </source>
</evidence>
<proteinExistence type="predicted"/>
<protein>
    <submittedName>
        <fullName evidence="3">Uncharacterized protein</fullName>
    </submittedName>
</protein>
<sequence length="100" mass="11121">MSGSLPHSIAVANHTMTPPITPGHTQFDTRSDDDTSTADLNARNAKASSDLIVTISEEAKALAQRYDQLREEDRRIKEQDEKTAAELAQELEDEFADDNY</sequence>
<keyword evidence="1" id="KW-0175">Coiled coil</keyword>
<accession>A0ABT2YSM0</accession>
<evidence type="ECO:0000256" key="2">
    <source>
        <dbReference type="SAM" id="MobiDB-lite"/>
    </source>
</evidence>
<organism evidence="3 4">
    <name type="scientific">Marinomonas sargassi</name>
    <dbReference type="NCBI Taxonomy" id="2984494"/>
    <lineage>
        <taxon>Bacteria</taxon>
        <taxon>Pseudomonadati</taxon>
        <taxon>Pseudomonadota</taxon>
        <taxon>Gammaproteobacteria</taxon>
        <taxon>Oceanospirillales</taxon>
        <taxon>Oceanospirillaceae</taxon>
        <taxon>Marinomonas</taxon>
    </lineage>
</organism>
<feature type="compositionally biased region" description="Polar residues" evidence="2">
    <location>
        <begin position="14"/>
        <end position="26"/>
    </location>
</feature>
<gene>
    <name evidence="3" type="ORF">OFY17_08355</name>
</gene>
<feature type="coiled-coil region" evidence="1">
    <location>
        <begin position="52"/>
        <end position="94"/>
    </location>
</feature>
<reference evidence="3 4" key="1">
    <citation type="submission" date="2022-10" db="EMBL/GenBank/DDBJ databases">
        <title>Marinomonas transparenta sp. nov. and Marinomonas sargassi sp. nov., isolated from marine alga (Sargassum natans (L.) Gaillon).</title>
        <authorList>
            <person name="Wang Y."/>
        </authorList>
    </citation>
    <scope>NUCLEOTIDE SEQUENCE [LARGE SCALE GENOMIC DNA]</scope>
    <source>
        <strain evidence="3 4">C2222</strain>
    </source>
</reference>
<feature type="region of interest" description="Disordered" evidence="2">
    <location>
        <begin position="1"/>
        <end position="38"/>
    </location>
</feature>
<dbReference type="EMBL" id="JAOVZB010000003">
    <property type="protein sequence ID" value="MCV2402889.1"/>
    <property type="molecule type" value="Genomic_DNA"/>
</dbReference>
<evidence type="ECO:0000313" key="3">
    <source>
        <dbReference type="EMBL" id="MCV2402889.1"/>
    </source>
</evidence>
<keyword evidence="4" id="KW-1185">Reference proteome</keyword>
<comment type="caution">
    <text evidence="3">The sequence shown here is derived from an EMBL/GenBank/DDBJ whole genome shotgun (WGS) entry which is preliminary data.</text>
</comment>
<dbReference type="Proteomes" id="UP001209713">
    <property type="component" value="Unassembled WGS sequence"/>
</dbReference>
<evidence type="ECO:0000256" key="1">
    <source>
        <dbReference type="SAM" id="Coils"/>
    </source>
</evidence>
<name>A0ABT2YSM0_9GAMM</name>
<dbReference type="RefSeq" id="WP_263530269.1">
    <property type="nucleotide sequence ID" value="NZ_JAOVZB010000003.1"/>
</dbReference>